<accession>A0A953JDN6</accession>
<organism evidence="1 2">
    <name type="scientific">Candidatus Nitrobium versatile</name>
    <dbReference type="NCBI Taxonomy" id="2884831"/>
    <lineage>
        <taxon>Bacteria</taxon>
        <taxon>Pseudomonadati</taxon>
        <taxon>Nitrospirota</taxon>
        <taxon>Nitrospiria</taxon>
        <taxon>Nitrospirales</taxon>
        <taxon>Nitrospiraceae</taxon>
        <taxon>Candidatus Nitrobium</taxon>
    </lineage>
</organism>
<gene>
    <name evidence="1" type="ORF">K8I29_15980</name>
</gene>
<comment type="caution">
    <text evidence="1">The sequence shown here is derived from an EMBL/GenBank/DDBJ whole genome shotgun (WGS) entry which is preliminary data.</text>
</comment>
<sequence>MEVKGTNTNVLPDASLQQKIHLSVLSPLALTASESLGLKEIFKKE</sequence>
<protein>
    <submittedName>
        <fullName evidence="1">Uncharacterized protein</fullName>
    </submittedName>
</protein>
<evidence type="ECO:0000313" key="2">
    <source>
        <dbReference type="Proteomes" id="UP000705867"/>
    </source>
</evidence>
<dbReference type="Proteomes" id="UP000705867">
    <property type="component" value="Unassembled WGS sequence"/>
</dbReference>
<name>A0A953JDN6_9BACT</name>
<reference evidence="1" key="2">
    <citation type="submission" date="2021-08" db="EMBL/GenBank/DDBJ databases">
        <authorList>
            <person name="Dalcin Martins P."/>
        </authorList>
    </citation>
    <scope>NUCLEOTIDE SEQUENCE</scope>
    <source>
        <strain evidence="1">MAG_39</strain>
    </source>
</reference>
<dbReference type="AlphaFoldDB" id="A0A953JDN6"/>
<reference evidence="1" key="1">
    <citation type="journal article" date="2021" name="bioRxiv">
        <title>Unraveling nitrogen, sulfur and carbon metabolic pathways and microbial community transcriptional responses to substrate deprivation and toxicity stresses in a bioreactor mimicking anoxic brackish coastal sediment conditions.</title>
        <authorList>
            <person name="Martins P.D."/>
            <person name="Echeveste M.J."/>
            <person name="Arshad A."/>
            <person name="Kurth J."/>
            <person name="Ouboter H."/>
            <person name="Jetten M.S.M."/>
            <person name="Welte C.U."/>
        </authorList>
    </citation>
    <scope>NUCLEOTIDE SEQUENCE</scope>
    <source>
        <strain evidence="1">MAG_39</strain>
    </source>
</reference>
<evidence type="ECO:0000313" key="1">
    <source>
        <dbReference type="EMBL" id="MBZ0157694.1"/>
    </source>
</evidence>
<dbReference type="EMBL" id="JAIOIV010000126">
    <property type="protein sequence ID" value="MBZ0157694.1"/>
    <property type="molecule type" value="Genomic_DNA"/>
</dbReference>
<proteinExistence type="predicted"/>